<dbReference type="InterPro" id="IPR006657">
    <property type="entry name" value="MoPterin_dinucl-bd_dom"/>
</dbReference>
<evidence type="ECO:0000256" key="5">
    <source>
        <dbReference type="ARBA" id="ARBA00022723"/>
    </source>
</evidence>
<evidence type="ECO:0000256" key="2">
    <source>
        <dbReference type="ARBA" id="ARBA00010312"/>
    </source>
</evidence>
<evidence type="ECO:0000256" key="4">
    <source>
        <dbReference type="ARBA" id="ARBA00022505"/>
    </source>
</evidence>
<dbReference type="Proteomes" id="UP000014400">
    <property type="component" value="Unassembled WGS sequence"/>
</dbReference>
<evidence type="ECO:0000259" key="9">
    <source>
        <dbReference type="Pfam" id="PF01568"/>
    </source>
</evidence>
<proteinExistence type="inferred from homology"/>
<dbReference type="PATRIC" id="fig|1203554.3.peg.933"/>
<dbReference type="InterPro" id="IPR006311">
    <property type="entry name" value="TAT_signal"/>
</dbReference>
<keyword evidence="4" id="KW-0500">Molybdenum</keyword>
<keyword evidence="11" id="KW-1185">Reference proteome</keyword>
<dbReference type="GO" id="GO:0043546">
    <property type="term" value="F:molybdopterin cofactor binding"/>
    <property type="evidence" value="ECO:0007669"/>
    <property type="project" value="InterPro"/>
</dbReference>
<sequence>MREDKTVDGPGSIGFSRRSLLSGAAAAGAAGTFGFSALMPVDKALAEQVEALKADGWEAHPCACNVCGGYCGLLAMHKKGAPVSQETVRIMPNPTHPQRGCCARGAQAMWVWNHPMRLKKPLKRVGARGDGKFQEISWDQALNEIAERVKAIVEKDGERAVTMSSHNFSAMQKWFGCALGTPNVISHSSTCNSASIAGRRMVFGKGFDGAGKVEPDYARAKYLLCVGRTLNCAIGVAAVVARAKTEGTKVVFVDPRMPEGALTGSEWIPIRPGADSAFLLSLIHIGITEKLVDFEFLRRHTNAPYLVETGTRRPIAASEIIAGAPEDAFVVMDRKTASYVVMGLKKDDKGNAVGFAEPEGVDPELDHAARITALDGRELEAETCFRAFAASAAHWTPQEAARTTGIPAETITRVAREFFTQGGVADDGWYASRNGNDTHDFALLSLINAFTGRIDQPGGFVVTQGGGFKAPGVSLSGGKGKGPHGETWTAPEKKSLDKILYPEGSGTYSAVFEAIETGKPYPVRAAFFTGTTMFHREANSARLAKALMGLELVVVQDIFPHEICDYADYVLPCTYFLEWHEYAGVKWALNGNVQKNDAGIAPPQGCEAREEVWQFAEILRRAYPDRAKERLGLEQELKTREAFKAWYDGMMDAAWAKFIAAKNKAKPGDGDRIAAEVEAQGWSQTAVKKWGVYPYVKPFGTPTGKAELISFYFTQKYEDKGASGLPRWVESPGFTPPKPRSNEFVLISGKDSSSCSGVAMWTWPTKFLGDRSIWMNPADAERIGIKNGQEVELEGLDTGVKGRTTVKITNRVMPGVLFSHGFSGGVRTKQNLGAYEWVREGINSHWFCTGYREPVVGSLSNNCSVRVRV</sequence>
<dbReference type="GO" id="GO:0051539">
    <property type="term" value="F:4 iron, 4 sulfur cluster binding"/>
    <property type="evidence" value="ECO:0007669"/>
    <property type="project" value="UniProtKB-KW"/>
</dbReference>
<dbReference type="PANTHER" id="PTHR43742">
    <property type="entry name" value="TRIMETHYLAMINE-N-OXIDE REDUCTASE"/>
    <property type="match status" value="1"/>
</dbReference>
<keyword evidence="3" id="KW-0004">4Fe-4S</keyword>
<dbReference type="InterPro" id="IPR006656">
    <property type="entry name" value="Mopterin_OxRdtase"/>
</dbReference>
<keyword evidence="3" id="KW-0408">Iron</keyword>
<evidence type="ECO:0000259" key="8">
    <source>
        <dbReference type="Pfam" id="PF00384"/>
    </source>
</evidence>
<dbReference type="InterPro" id="IPR009010">
    <property type="entry name" value="Asp_de-COase-like_dom_sf"/>
</dbReference>
<keyword evidence="7" id="KW-0560">Oxidoreductase</keyword>
<accession>S3C1J7</accession>
<evidence type="ECO:0000313" key="10">
    <source>
        <dbReference type="EMBL" id="EPE00183.1"/>
    </source>
</evidence>
<dbReference type="SUPFAM" id="SSF53706">
    <property type="entry name" value="Formate dehydrogenase/DMSO reductase, domains 1-3"/>
    <property type="match status" value="1"/>
</dbReference>
<dbReference type="GO" id="GO:0046872">
    <property type="term" value="F:metal ion binding"/>
    <property type="evidence" value="ECO:0007669"/>
    <property type="project" value="UniProtKB-KW"/>
</dbReference>
<evidence type="ECO:0000256" key="1">
    <source>
        <dbReference type="ARBA" id="ARBA00001942"/>
    </source>
</evidence>
<keyword evidence="6" id="KW-0732">Signal</keyword>
<feature type="domain" description="Molybdopterin dinucleotide-binding" evidence="9">
    <location>
        <begin position="765"/>
        <end position="820"/>
    </location>
</feature>
<dbReference type="STRING" id="1203554.HMPREF1476_00912"/>
<evidence type="ECO:0000256" key="3">
    <source>
        <dbReference type="ARBA" id="ARBA00022485"/>
    </source>
</evidence>
<dbReference type="Gene3D" id="2.20.25.90">
    <property type="entry name" value="ADC-like domains"/>
    <property type="match status" value="1"/>
</dbReference>
<dbReference type="Pfam" id="PF00384">
    <property type="entry name" value="Molybdopterin"/>
    <property type="match status" value="1"/>
</dbReference>
<comment type="caution">
    <text evidence="10">The sequence shown here is derived from an EMBL/GenBank/DDBJ whole genome shotgun (WGS) entry which is preliminary data.</text>
</comment>
<organism evidence="10 11">
    <name type="scientific">Sutterella wadsworthensis HGA0223</name>
    <dbReference type="NCBI Taxonomy" id="1203554"/>
    <lineage>
        <taxon>Bacteria</taxon>
        <taxon>Pseudomonadati</taxon>
        <taxon>Pseudomonadota</taxon>
        <taxon>Betaproteobacteria</taxon>
        <taxon>Burkholderiales</taxon>
        <taxon>Sutterellaceae</taxon>
        <taxon>Sutterella</taxon>
    </lineage>
</organism>
<dbReference type="AlphaFoldDB" id="S3C1J7"/>
<dbReference type="eggNOG" id="COG0243">
    <property type="taxonomic scope" value="Bacteria"/>
</dbReference>
<dbReference type="GO" id="GO:0016491">
    <property type="term" value="F:oxidoreductase activity"/>
    <property type="evidence" value="ECO:0007669"/>
    <property type="project" value="UniProtKB-KW"/>
</dbReference>
<comment type="similarity">
    <text evidence="2">Belongs to the prokaryotic molybdopterin-containing oxidoreductase family.</text>
</comment>
<dbReference type="PANTHER" id="PTHR43742:SF9">
    <property type="entry name" value="TETRATHIONATE REDUCTASE SUBUNIT A"/>
    <property type="match status" value="1"/>
</dbReference>
<reference evidence="10 11" key="1">
    <citation type="submission" date="2013-04" db="EMBL/GenBank/DDBJ databases">
        <title>The Genome Sequence of Sutterella wadsworthensis HGA0223.</title>
        <authorList>
            <consortium name="The Broad Institute Genomics Platform"/>
            <person name="Earl A."/>
            <person name="Ward D."/>
            <person name="Feldgarden M."/>
            <person name="Gevers D."/>
            <person name="Schmidt T.M."/>
            <person name="Dover J."/>
            <person name="Dai D."/>
            <person name="Walker B."/>
            <person name="Young S."/>
            <person name="Zeng Q."/>
            <person name="Gargeya S."/>
            <person name="Fitzgerald M."/>
            <person name="Haas B."/>
            <person name="Abouelleil A."/>
            <person name="Allen A.W."/>
            <person name="Alvarado L."/>
            <person name="Arachchi H.M."/>
            <person name="Berlin A.M."/>
            <person name="Chapman S.B."/>
            <person name="Gainer-Dewar J."/>
            <person name="Goldberg J."/>
            <person name="Griggs A."/>
            <person name="Gujja S."/>
            <person name="Hansen M."/>
            <person name="Howarth C."/>
            <person name="Imamovic A."/>
            <person name="Ireland A."/>
            <person name="Larimer J."/>
            <person name="McCowan C."/>
            <person name="Murphy C."/>
            <person name="Pearson M."/>
            <person name="Poon T.W."/>
            <person name="Priest M."/>
            <person name="Roberts A."/>
            <person name="Saif S."/>
            <person name="Shea T."/>
            <person name="Sisk P."/>
            <person name="Sykes S."/>
            <person name="Wortman J."/>
            <person name="Nusbaum C."/>
            <person name="Birren B."/>
        </authorList>
    </citation>
    <scope>NUCLEOTIDE SEQUENCE [LARGE SCALE GENOMIC DNA]</scope>
    <source>
        <strain evidence="10 11">HGA0223</strain>
    </source>
</reference>
<dbReference type="EMBL" id="ATCF01000012">
    <property type="protein sequence ID" value="EPE00183.1"/>
    <property type="molecule type" value="Genomic_DNA"/>
</dbReference>
<evidence type="ECO:0000256" key="6">
    <source>
        <dbReference type="ARBA" id="ARBA00022729"/>
    </source>
</evidence>
<keyword evidence="3" id="KW-0411">Iron-sulfur</keyword>
<dbReference type="Gene3D" id="3.40.228.10">
    <property type="entry name" value="Dimethylsulfoxide Reductase, domain 2"/>
    <property type="match status" value="2"/>
</dbReference>
<dbReference type="InterPro" id="IPR050612">
    <property type="entry name" value="Prok_Mopterin_Oxidored"/>
</dbReference>
<protein>
    <recommendedName>
        <fullName evidence="12">Tat (Twin-arginine translocation) pathway signal sequence</fullName>
    </recommendedName>
</protein>
<comment type="cofactor">
    <cofactor evidence="1">
        <name>Mo-bis(molybdopterin guanine dinucleotide)</name>
        <dbReference type="ChEBI" id="CHEBI:60539"/>
    </cofactor>
</comment>
<name>S3C1J7_9BURK</name>
<dbReference type="SUPFAM" id="SSF50692">
    <property type="entry name" value="ADC-like"/>
    <property type="match status" value="1"/>
</dbReference>
<keyword evidence="5" id="KW-0479">Metal-binding</keyword>
<dbReference type="PROSITE" id="PS51318">
    <property type="entry name" value="TAT"/>
    <property type="match status" value="1"/>
</dbReference>
<evidence type="ECO:0000256" key="7">
    <source>
        <dbReference type="ARBA" id="ARBA00023002"/>
    </source>
</evidence>
<dbReference type="RefSeq" id="WP_016474232.1">
    <property type="nucleotide sequence ID" value="NZ_KE150480.1"/>
</dbReference>
<evidence type="ECO:0000313" key="11">
    <source>
        <dbReference type="Proteomes" id="UP000014400"/>
    </source>
</evidence>
<dbReference type="Pfam" id="PF01568">
    <property type="entry name" value="Molydop_binding"/>
    <property type="match status" value="1"/>
</dbReference>
<dbReference type="Gene3D" id="2.40.40.20">
    <property type="match status" value="1"/>
</dbReference>
<feature type="domain" description="Molybdopterin oxidoreductase" evidence="8">
    <location>
        <begin position="117"/>
        <end position="619"/>
    </location>
</feature>
<dbReference type="Gene3D" id="3.40.50.740">
    <property type="match status" value="2"/>
</dbReference>
<evidence type="ECO:0008006" key="12">
    <source>
        <dbReference type="Google" id="ProtNLM"/>
    </source>
</evidence>
<gene>
    <name evidence="10" type="ORF">HMPREF1476_00912</name>
</gene>
<dbReference type="HOGENOM" id="CLU_000422_13_3_4"/>